<evidence type="ECO:0000259" key="1">
    <source>
        <dbReference type="PROSITE" id="PS50097"/>
    </source>
</evidence>
<dbReference type="Gene3D" id="1.25.40.420">
    <property type="match status" value="1"/>
</dbReference>
<dbReference type="InterPro" id="IPR011333">
    <property type="entry name" value="SKP1/BTB/POZ_sf"/>
</dbReference>
<dbReference type="PROSITE" id="PS50097">
    <property type="entry name" value="BTB"/>
    <property type="match status" value="1"/>
</dbReference>
<gene>
    <name evidence="2" type="ORF">B4U80_13221</name>
</gene>
<dbReference type="STRING" id="299467.A0A443SA82"/>
<evidence type="ECO:0000313" key="3">
    <source>
        <dbReference type="Proteomes" id="UP000288716"/>
    </source>
</evidence>
<dbReference type="PANTHER" id="PTHR46306">
    <property type="entry name" value="BTB/POZ DOMAIN-CONTAINING PROTEIN 9"/>
    <property type="match status" value="1"/>
</dbReference>
<reference evidence="2 3" key="1">
    <citation type="journal article" date="2018" name="Gigascience">
        <title>Genomes of trombidid mites reveal novel predicted allergens and laterally-transferred genes associated with secondary metabolism.</title>
        <authorList>
            <person name="Dong X."/>
            <person name="Chaisiri K."/>
            <person name="Xia D."/>
            <person name="Armstrong S.D."/>
            <person name="Fang Y."/>
            <person name="Donnelly M.J."/>
            <person name="Kadowaki T."/>
            <person name="McGarry J.W."/>
            <person name="Darby A.C."/>
            <person name="Makepeace B.L."/>
        </authorList>
    </citation>
    <scope>NUCLEOTIDE SEQUENCE [LARGE SCALE GENOMIC DNA]</scope>
    <source>
        <strain evidence="2">UoL-UT</strain>
    </source>
</reference>
<dbReference type="AlphaFoldDB" id="A0A443SA82"/>
<dbReference type="InterPro" id="IPR052407">
    <property type="entry name" value="BTB_POZ_domain_cont_9"/>
</dbReference>
<dbReference type="EMBL" id="NCKV01004906">
    <property type="protein sequence ID" value="RWS24420.1"/>
    <property type="molecule type" value="Genomic_DNA"/>
</dbReference>
<feature type="domain" description="BTB" evidence="1">
    <location>
        <begin position="2"/>
        <end position="66"/>
    </location>
</feature>
<organism evidence="2 3">
    <name type="scientific">Leptotrombidium deliense</name>
    <dbReference type="NCBI Taxonomy" id="299467"/>
    <lineage>
        <taxon>Eukaryota</taxon>
        <taxon>Metazoa</taxon>
        <taxon>Ecdysozoa</taxon>
        <taxon>Arthropoda</taxon>
        <taxon>Chelicerata</taxon>
        <taxon>Arachnida</taxon>
        <taxon>Acari</taxon>
        <taxon>Acariformes</taxon>
        <taxon>Trombidiformes</taxon>
        <taxon>Prostigmata</taxon>
        <taxon>Anystina</taxon>
        <taxon>Parasitengona</taxon>
        <taxon>Trombiculoidea</taxon>
        <taxon>Trombiculidae</taxon>
        <taxon>Leptotrombidium</taxon>
    </lineage>
</organism>
<dbReference type="Pfam" id="PF07707">
    <property type="entry name" value="BACK"/>
    <property type="match status" value="1"/>
</dbReference>
<dbReference type="VEuPathDB" id="VectorBase:LDEU007620"/>
<dbReference type="SMART" id="SM00875">
    <property type="entry name" value="BACK"/>
    <property type="match status" value="1"/>
</dbReference>
<proteinExistence type="predicted"/>
<dbReference type="SUPFAM" id="SSF54695">
    <property type="entry name" value="POZ domain"/>
    <property type="match status" value="1"/>
</dbReference>
<dbReference type="Pfam" id="PF00651">
    <property type="entry name" value="BTB"/>
    <property type="match status" value="1"/>
</dbReference>
<comment type="caution">
    <text evidence="2">The sequence shown here is derived from an EMBL/GenBank/DDBJ whole genome shotgun (WGS) entry which is preliminary data.</text>
</comment>
<dbReference type="InterPro" id="IPR000210">
    <property type="entry name" value="BTB/POZ_dom"/>
</dbReference>
<sequence>MEEVTFIVEDGVFAADKAKLIDSCAFFEALLSERVGDDLIELRATPMMAFEQVINFVKTGELNMDSMNGSQLVDLLSLAFEYKYITLVDYISLNLTFNRLDKLDVVSVGKIFDLASLNLFTDIIQQCLDFLENQWNQIKKSIEFTSFSKNLIISLIKRDSLAEYEIYIFLAVQRWYMKNQCDDNLFVFNFIRWNLISKSQFSSCYKFVREKNILTEDQIERFQNGIFTAEEQCPQRALPTIKYEFPEDDD</sequence>
<dbReference type="OrthoDB" id="6359816at2759"/>
<evidence type="ECO:0000313" key="2">
    <source>
        <dbReference type="EMBL" id="RWS24420.1"/>
    </source>
</evidence>
<accession>A0A443SA82</accession>
<name>A0A443SA82_9ACAR</name>
<protein>
    <submittedName>
        <fullName evidence="2">BTB/POZ domain-containing protein 9-like protein</fullName>
    </submittedName>
</protein>
<dbReference type="InterPro" id="IPR011705">
    <property type="entry name" value="BACK"/>
</dbReference>
<keyword evidence="3" id="KW-1185">Reference proteome</keyword>
<dbReference type="Proteomes" id="UP000288716">
    <property type="component" value="Unassembled WGS sequence"/>
</dbReference>
<dbReference type="PANTHER" id="PTHR46306:SF1">
    <property type="entry name" value="BTB_POZ DOMAIN-CONTAINING PROTEIN 9"/>
    <property type="match status" value="1"/>
</dbReference>
<dbReference type="Gene3D" id="3.30.710.10">
    <property type="entry name" value="Potassium Channel Kv1.1, Chain A"/>
    <property type="match status" value="1"/>
</dbReference>
<dbReference type="GO" id="GO:0005737">
    <property type="term" value="C:cytoplasm"/>
    <property type="evidence" value="ECO:0007669"/>
    <property type="project" value="TreeGrafter"/>
</dbReference>